<dbReference type="SMART" id="SM00729">
    <property type="entry name" value="Elp3"/>
    <property type="match status" value="1"/>
</dbReference>
<dbReference type="Proteomes" id="UP000241206">
    <property type="component" value="Unassembled WGS sequence"/>
</dbReference>
<feature type="binding site" evidence="15">
    <location>
        <begin position="62"/>
        <end position="64"/>
    </location>
    <ligand>
        <name>S-adenosyl-L-methionine</name>
        <dbReference type="ChEBI" id="CHEBI:59789"/>
        <label>2</label>
    </ligand>
</feature>
<dbReference type="GO" id="GO:0005737">
    <property type="term" value="C:cytoplasm"/>
    <property type="evidence" value="ECO:0007669"/>
    <property type="project" value="UniProtKB-SubCell"/>
</dbReference>
<keyword evidence="6 14" id="KW-0963">Cytoplasm</keyword>
<dbReference type="Pfam" id="PF04055">
    <property type="entry name" value="Radical_SAM"/>
    <property type="match status" value="1"/>
</dbReference>
<evidence type="ECO:0000256" key="13">
    <source>
        <dbReference type="ARBA" id="ARBA00048321"/>
    </source>
</evidence>
<keyword evidence="11 14" id="KW-0411">Iron-sulfur</keyword>
<feature type="binding site" evidence="15">
    <location>
        <position position="237"/>
    </location>
    <ligand>
        <name>S-adenosyl-L-methionine</name>
        <dbReference type="ChEBI" id="CHEBI:59789"/>
        <label>2</label>
    </ligand>
</feature>
<dbReference type="EC" id="1.3.98.3" evidence="14"/>
<evidence type="ECO:0000256" key="6">
    <source>
        <dbReference type="ARBA" id="ARBA00022490"/>
    </source>
</evidence>
<evidence type="ECO:0000256" key="16">
    <source>
        <dbReference type="PIRSR" id="PIRSR000167-2"/>
    </source>
</evidence>
<keyword evidence="5 14" id="KW-0004">4Fe-4S</keyword>
<dbReference type="AlphaFoldDB" id="A0A2T4HJG9"/>
<dbReference type="InterPro" id="IPR004558">
    <property type="entry name" value="Coprogen_oxidase_HemN"/>
</dbReference>
<dbReference type="InterPro" id="IPR006638">
    <property type="entry name" value="Elp3/MiaA/NifB-like_rSAM"/>
</dbReference>
<comment type="cofactor">
    <cofactor evidence="14 16">
        <name>[4Fe-4S] cluster</name>
        <dbReference type="ChEBI" id="CHEBI:49883"/>
    </cofactor>
    <text evidence="14 16">Binds 1 [4Fe-4S] cluster. The cluster is coordinated with 3 cysteines and an exchangeable S-adenosyl-L-methionine.</text>
</comment>
<feature type="binding site" evidence="15">
    <location>
        <position position="203"/>
    </location>
    <ligand>
        <name>S-adenosyl-L-methionine</name>
        <dbReference type="ChEBI" id="CHEBI:59789"/>
        <label>2</label>
    </ligand>
</feature>
<evidence type="ECO:0000256" key="10">
    <source>
        <dbReference type="ARBA" id="ARBA00023004"/>
    </source>
</evidence>
<dbReference type="UniPathway" id="UPA00251">
    <property type="reaction ID" value="UER00323"/>
</dbReference>
<evidence type="ECO:0000256" key="3">
    <source>
        <dbReference type="ARBA" id="ARBA00005493"/>
    </source>
</evidence>
<evidence type="ECO:0000256" key="12">
    <source>
        <dbReference type="ARBA" id="ARBA00023244"/>
    </source>
</evidence>
<dbReference type="GO" id="GO:0051989">
    <property type="term" value="F:coproporphyrinogen dehydrogenase activity"/>
    <property type="evidence" value="ECO:0007669"/>
    <property type="project" value="UniProtKB-EC"/>
</dbReference>
<dbReference type="GO" id="GO:0006782">
    <property type="term" value="P:protoporphyrinogen IX biosynthetic process"/>
    <property type="evidence" value="ECO:0007669"/>
    <property type="project" value="UniProtKB-UniPathway"/>
</dbReference>
<dbReference type="SUPFAM" id="SSF102114">
    <property type="entry name" value="Radical SAM enzymes"/>
    <property type="match status" value="1"/>
</dbReference>
<accession>A0A2T4HJG9</accession>
<feature type="binding site" evidence="15">
    <location>
        <position position="50"/>
    </location>
    <ligand>
        <name>S-adenosyl-L-methionine</name>
        <dbReference type="ChEBI" id="CHEBI:59789"/>
        <label>1</label>
    </ligand>
</feature>
<dbReference type="InterPro" id="IPR034505">
    <property type="entry name" value="Coproporphyrinogen-III_oxidase"/>
</dbReference>
<evidence type="ECO:0000256" key="11">
    <source>
        <dbReference type="ARBA" id="ARBA00023014"/>
    </source>
</evidence>
<dbReference type="EMBL" id="PHHF01000085">
    <property type="protein sequence ID" value="PTD15935.1"/>
    <property type="molecule type" value="Genomic_DNA"/>
</dbReference>
<evidence type="ECO:0000256" key="1">
    <source>
        <dbReference type="ARBA" id="ARBA00004496"/>
    </source>
</evidence>
<comment type="subcellular location">
    <subcellularLocation>
        <location evidence="1 14">Cytoplasm</location>
    </subcellularLocation>
</comment>
<feature type="binding site" evidence="16">
    <location>
        <position position="56"/>
    </location>
    <ligand>
        <name>[4Fe-4S] cluster</name>
        <dbReference type="ChEBI" id="CHEBI:49883"/>
        <note>4Fe-4S-S-AdoMet</note>
    </ligand>
</feature>
<dbReference type="Gene3D" id="3.30.750.200">
    <property type="match status" value="1"/>
</dbReference>
<keyword evidence="7 14" id="KW-0949">S-adenosyl-L-methionine</keyword>
<dbReference type="SFLD" id="SFLDG01065">
    <property type="entry name" value="anaerobic_coproporphyrinogen-I"/>
    <property type="match status" value="1"/>
</dbReference>
<feature type="binding site" evidence="15">
    <location>
        <position position="323"/>
    </location>
    <ligand>
        <name>S-adenosyl-L-methionine</name>
        <dbReference type="ChEBI" id="CHEBI:59789"/>
        <label>1</label>
    </ligand>
</feature>
<evidence type="ECO:0000256" key="8">
    <source>
        <dbReference type="ARBA" id="ARBA00022723"/>
    </source>
</evidence>
<dbReference type="InterPro" id="IPR007197">
    <property type="entry name" value="rSAM"/>
</dbReference>
<comment type="subunit">
    <text evidence="4">Monomer.</text>
</comment>
<dbReference type="PANTHER" id="PTHR13932:SF6">
    <property type="entry name" value="OXYGEN-INDEPENDENT COPROPORPHYRINOGEN III OXIDASE"/>
    <property type="match status" value="1"/>
</dbReference>
<evidence type="ECO:0000256" key="4">
    <source>
        <dbReference type="ARBA" id="ARBA00011245"/>
    </source>
</evidence>
<protein>
    <recommendedName>
        <fullName evidence="14">Coproporphyrinogen-III oxidase</fullName>
        <ecNumber evidence="14">1.3.98.3</ecNumber>
    </recommendedName>
</protein>
<dbReference type="SFLD" id="SFLDS00029">
    <property type="entry name" value="Radical_SAM"/>
    <property type="match status" value="1"/>
</dbReference>
<evidence type="ECO:0000256" key="7">
    <source>
        <dbReference type="ARBA" id="ARBA00022691"/>
    </source>
</evidence>
<keyword evidence="9 14" id="KW-0560">Oxidoreductase</keyword>
<feature type="binding site" evidence="15">
    <location>
        <position position="139"/>
    </location>
    <ligand>
        <name>S-adenosyl-L-methionine</name>
        <dbReference type="ChEBI" id="CHEBI:59789"/>
        <label>1</label>
    </ligand>
</feature>
<comment type="catalytic activity">
    <reaction evidence="13 14">
        <text>coproporphyrinogen III + 2 S-adenosyl-L-methionine = protoporphyrinogen IX + 2 5'-deoxyadenosine + 2 L-methionine + 2 CO2</text>
        <dbReference type="Rhea" id="RHEA:15425"/>
        <dbReference type="ChEBI" id="CHEBI:16526"/>
        <dbReference type="ChEBI" id="CHEBI:17319"/>
        <dbReference type="ChEBI" id="CHEBI:57307"/>
        <dbReference type="ChEBI" id="CHEBI:57309"/>
        <dbReference type="ChEBI" id="CHEBI:57844"/>
        <dbReference type="ChEBI" id="CHEBI:59789"/>
        <dbReference type="EC" id="1.3.98.3"/>
    </reaction>
</comment>
<feature type="binding site" evidence="16">
    <location>
        <position position="63"/>
    </location>
    <ligand>
        <name>[4Fe-4S] cluster</name>
        <dbReference type="ChEBI" id="CHEBI:49883"/>
        <note>4Fe-4S-S-AdoMet</note>
    </ligand>
</feature>
<comment type="pathway">
    <text evidence="2 14">Porphyrin-containing compound metabolism; protoporphyrin-IX biosynthesis; protoporphyrinogen-IX from coproporphyrinogen-III (AdoMet route): step 1/1.</text>
</comment>
<feature type="domain" description="Radical SAM core" evidence="17">
    <location>
        <begin position="41"/>
        <end position="274"/>
    </location>
</feature>
<keyword evidence="10 14" id="KW-0408">Iron</keyword>
<evidence type="ECO:0000256" key="15">
    <source>
        <dbReference type="PIRSR" id="PIRSR000167-1"/>
    </source>
</evidence>
<evidence type="ECO:0000256" key="14">
    <source>
        <dbReference type="PIRNR" id="PIRNR000167"/>
    </source>
</evidence>
<dbReference type="PROSITE" id="PS51918">
    <property type="entry name" value="RADICAL_SAM"/>
    <property type="match status" value="1"/>
</dbReference>
<comment type="similarity">
    <text evidence="3 14">Belongs to the anaerobic coproporphyrinogen-III oxidase family.</text>
</comment>
<feature type="binding site" evidence="15">
    <location>
        <position position="107"/>
    </location>
    <ligand>
        <name>S-adenosyl-L-methionine</name>
        <dbReference type="ChEBI" id="CHEBI:59789"/>
        <label>1</label>
    </ligand>
</feature>
<feature type="binding site" evidence="15">
    <location>
        <position position="178"/>
    </location>
    <ligand>
        <name>S-adenosyl-L-methionine</name>
        <dbReference type="ChEBI" id="CHEBI:59789"/>
        <label>2</label>
    </ligand>
</feature>
<dbReference type="GO" id="GO:0004109">
    <property type="term" value="F:coproporphyrinogen oxidase activity"/>
    <property type="evidence" value="ECO:0007669"/>
    <property type="project" value="InterPro"/>
</dbReference>
<gene>
    <name evidence="18" type="ORF">CV103_21585</name>
</gene>
<organism evidence="18 19">
    <name type="scientific">Edaphosphingomonas fennica</name>
    <dbReference type="NCBI Taxonomy" id="114404"/>
    <lineage>
        <taxon>Bacteria</taxon>
        <taxon>Pseudomonadati</taxon>
        <taxon>Pseudomonadota</taxon>
        <taxon>Alphaproteobacteria</taxon>
        <taxon>Sphingomonadales</taxon>
        <taxon>Rhizorhabdaceae</taxon>
        <taxon>Edaphosphingomonas</taxon>
    </lineage>
</organism>
<evidence type="ECO:0000259" key="17">
    <source>
        <dbReference type="PROSITE" id="PS51918"/>
    </source>
</evidence>
<dbReference type="PIRSF" id="PIRSF000167">
    <property type="entry name" value="HemN"/>
    <property type="match status" value="1"/>
</dbReference>
<keyword evidence="12 14" id="KW-0627">Porphyrin biosynthesis</keyword>
<evidence type="ECO:0000256" key="2">
    <source>
        <dbReference type="ARBA" id="ARBA00004785"/>
    </source>
</evidence>
<feature type="binding site" evidence="16">
    <location>
        <position position="60"/>
    </location>
    <ligand>
        <name>[4Fe-4S] cluster</name>
        <dbReference type="ChEBI" id="CHEBI:49883"/>
        <note>4Fe-4S-S-AdoMet</note>
    </ligand>
</feature>
<name>A0A2T4HJG9_9SPHN</name>
<keyword evidence="19" id="KW-1185">Reference proteome</keyword>
<feature type="binding site" evidence="15">
    <location>
        <position position="166"/>
    </location>
    <ligand>
        <name>S-adenosyl-L-methionine</name>
        <dbReference type="ChEBI" id="CHEBI:59789"/>
        <label>2</label>
    </ligand>
</feature>
<comment type="caution">
    <text evidence="18">The sequence shown here is derived from an EMBL/GenBank/DDBJ whole genome shotgun (WGS) entry which is preliminary data.</text>
</comment>
<reference evidence="18 19" key="1">
    <citation type="submission" date="2017-11" db="EMBL/GenBank/DDBJ databases">
        <title>Sphingomonas oleivorans sp. nov., isolated from oil-contaminated soil.</title>
        <authorList>
            <person name="Wang L."/>
            <person name="Chen L."/>
        </authorList>
    </citation>
    <scope>NUCLEOTIDE SEQUENCE [LARGE SCALE GENOMIC DNA]</scope>
    <source>
        <strain evidence="18 19">K101</strain>
    </source>
</reference>
<keyword evidence="8 14" id="KW-0479">Metal-binding</keyword>
<dbReference type="CDD" id="cd01335">
    <property type="entry name" value="Radical_SAM"/>
    <property type="match status" value="1"/>
</dbReference>
<dbReference type="GO" id="GO:0046872">
    <property type="term" value="F:metal ion binding"/>
    <property type="evidence" value="ECO:0007669"/>
    <property type="project" value="UniProtKB-KW"/>
</dbReference>
<dbReference type="GO" id="GO:0051539">
    <property type="term" value="F:4 iron, 4 sulfur cluster binding"/>
    <property type="evidence" value="ECO:0007669"/>
    <property type="project" value="UniProtKB-KW"/>
</dbReference>
<evidence type="ECO:0000313" key="19">
    <source>
        <dbReference type="Proteomes" id="UP000241206"/>
    </source>
</evidence>
<evidence type="ECO:0000256" key="9">
    <source>
        <dbReference type="ARBA" id="ARBA00023002"/>
    </source>
</evidence>
<dbReference type="PANTHER" id="PTHR13932">
    <property type="entry name" value="COPROPORPHYRINIGEN III OXIDASE"/>
    <property type="match status" value="1"/>
</dbReference>
<evidence type="ECO:0000313" key="18">
    <source>
        <dbReference type="EMBL" id="PTD15935.1"/>
    </source>
</evidence>
<proteinExistence type="inferred from homology"/>
<dbReference type="InterPro" id="IPR058240">
    <property type="entry name" value="rSAM_sf"/>
</dbReference>
<sequence>MWPYFPDLLDRAVPRYTSYPTAAEFAEGMAEEPYLRQLAAVDPRQPVSLYVHIPYCREICWYCGCNTGAAGRAGRLQAYLDALCAEADLVSAALPPGVEVARISFGGGSPNALSALQFIRLADHLMTRFRAFSPLFSLELDPRGLDSAWEHAIAGLGIARASLGVQTLAPHVQSAIGRHQPLEMIESAVELLRRAGVGSLGFDLMYGLPHQSGADLADTIDMALTLQPDRFSVFGYAHLPAAIPRQRRIQGDALPRSRERFEQAMLADRLLLEAGYVRVGFDHYAKPDDPLARAAGAGGLRRNFQGFTDDDCDVLIGLGASAISSFPDLLAQNEKNAGRYRMLVSDGRAPIRRGVLRGPEDQRRGRLIERILCDGTVSLPADLNAVIGPPLGVFLTRGLATREGDTIALTENGRPYARALAYLLDGHRAEGEGAFSKAV</sequence>
<evidence type="ECO:0000256" key="5">
    <source>
        <dbReference type="ARBA" id="ARBA00022485"/>
    </source>
</evidence>